<dbReference type="Gene3D" id="3.40.1810.10">
    <property type="entry name" value="Transcription factor, MADS-box"/>
    <property type="match status" value="1"/>
</dbReference>
<accession>A0A5C7H866</accession>
<evidence type="ECO:0000256" key="1">
    <source>
        <dbReference type="ARBA" id="ARBA00004123"/>
    </source>
</evidence>
<keyword evidence="5" id="KW-0539">Nucleus</keyword>
<dbReference type="InterPro" id="IPR033896">
    <property type="entry name" value="MEF2-like_N"/>
</dbReference>
<dbReference type="GO" id="GO:0046983">
    <property type="term" value="F:protein dimerization activity"/>
    <property type="evidence" value="ECO:0007669"/>
    <property type="project" value="InterPro"/>
</dbReference>
<dbReference type="PRINTS" id="PR00404">
    <property type="entry name" value="MADSDOMAIN"/>
</dbReference>
<gene>
    <name evidence="7" type="ORF">EZV62_022320</name>
</gene>
<dbReference type="SMART" id="SM00432">
    <property type="entry name" value="MADS"/>
    <property type="match status" value="1"/>
</dbReference>
<proteinExistence type="predicted"/>
<dbReference type="EMBL" id="VAHF01000010">
    <property type="protein sequence ID" value="TXG53151.1"/>
    <property type="molecule type" value="Genomic_DNA"/>
</dbReference>
<dbReference type="CDD" id="cd00265">
    <property type="entry name" value="MADS_MEF2_like"/>
    <property type="match status" value="1"/>
</dbReference>
<dbReference type="GO" id="GO:0045944">
    <property type="term" value="P:positive regulation of transcription by RNA polymerase II"/>
    <property type="evidence" value="ECO:0007669"/>
    <property type="project" value="InterPro"/>
</dbReference>
<dbReference type="FunFam" id="3.40.1810.10:FF:000006">
    <property type="entry name" value="Agamous-like MADS-box protein AGL62"/>
    <property type="match status" value="1"/>
</dbReference>
<dbReference type="InterPro" id="IPR002100">
    <property type="entry name" value="TF_MADSbox"/>
</dbReference>
<dbReference type="Pfam" id="PF00319">
    <property type="entry name" value="SRF-TF"/>
    <property type="match status" value="1"/>
</dbReference>
<dbReference type="InterPro" id="IPR036879">
    <property type="entry name" value="TF_MADSbox_sf"/>
</dbReference>
<feature type="domain" description="MADS-box" evidence="6">
    <location>
        <begin position="1"/>
        <end position="61"/>
    </location>
</feature>
<evidence type="ECO:0000256" key="4">
    <source>
        <dbReference type="ARBA" id="ARBA00023163"/>
    </source>
</evidence>
<dbReference type="Proteomes" id="UP000323000">
    <property type="component" value="Chromosome 10"/>
</dbReference>
<protein>
    <recommendedName>
        <fullName evidence="6">MADS-box domain-containing protein</fullName>
    </recommendedName>
</protein>
<keyword evidence="8" id="KW-1185">Reference proteome</keyword>
<comment type="caution">
    <text evidence="7">The sequence shown here is derived from an EMBL/GenBank/DDBJ whole genome shotgun (WGS) entry which is preliminary data.</text>
</comment>
<dbReference type="SUPFAM" id="SSF55455">
    <property type="entry name" value="SRF-like"/>
    <property type="match status" value="1"/>
</dbReference>
<evidence type="ECO:0000313" key="7">
    <source>
        <dbReference type="EMBL" id="TXG53151.1"/>
    </source>
</evidence>
<evidence type="ECO:0000256" key="5">
    <source>
        <dbReference type="ARBA" id="ARBA00023242"/>
    </source>
</evidence>
<dbReference type="GO" id="GO:0000978">
    <property type="term" value="F:RNA polymerase II cis-regulatory region sequence-specific DNA binding"/>
    <property type="evidence" value="ECO:0007669"/>
    <property type="project" value="TreeGrafter"/>
</dbReference>
<evidence type="ECO:0000313" key="8">
    <source>
        <dbReference type="Proteomes" id="UP000323000"/>
    </source>
</evidence>
<dbReference type="PANTHER" id="PTHR11945">
    <property type="entry name" value="MADS BOX PROTEIN"/>
    <property type="match status" value="1"/>
</dbReference>
<organism evidence="7 8">
    <name type="scientific">Acer yangbiense</name>
    <dbReference type="NCBI Taxonomy" id="1000413"/>
    <lineage>
        <taxon>Eukaryota</taxon>
        <taxon>Viridiplantae</taxon>
        <taxon>Streptophyta</taxon>
        <taxon>Embryophyta</taxon>
        <taxon>Tracheophyta</taxon>
        <taxon>Spermatophyta</taxon>
        <taxon>Magnoliopsida</taxon>
        <taxon>eudicotyledons</taxon>
        <taxon>Gunneridae</taxon>
        <taxon>Pentapetalae</taxon>
        <taxon>rosids</taxon>
        <taxon>malvids</taxon>
        <taxon>Sapindales</taxon>
        <taxon>Sapindaceae</taxon>
        <taxon>Hippocastanoideae</taxon>
        <taxon>Acereae</taxon>
        <taxon>Acer</taxon>
    </lineage>
</organism>
<dbReference type="PANTHER" id="PTHR11945:SF229">
    <property type="entry name" value="AGAMOUS-LIKE 55-RELATED"/>
    <property type="match status" value="1"/>
</dbReference>
<reference evidence="8" key="1">
    <citation type="journal article" date="2019" name="Gigascience">
        <title>De novo genome assembly of the endangered Acer yangbiense, a plant species with extremely small populations endemic to Yunnan Province, China.</title>
        <authorList>
            <person name="Yang J."/>
            <person name="Wariss H.M."/>
            <person name="Tao L."/>
            <person name="Zhang R."/>
            <person name="Yun Q."/>
            <person name="Hollingsworth P."/>
            <person name="Dao Z."/>
            <person name="Luo G."/>
            <person name="Guo H."/>
            <person name="Ma Y."/>
            <person name="Sun W."/>
        </authorList>
    </citation>
    <scope>NUCLEOTIDE SEQUENCE [LARGE SCALE GENOMIC DNA]</scope>
    <source>
        <strain evidence="8">cv. Malutang</strain>
    </source>
</reference>
<dbReference type="OrthoDB" id="1898716at2759"/>
<evidence type="ECO:0000259" key="6">
    <source>
        <dbReference type="PROSITE" id="PS50066"/>
    </source>
</evidence>
<dbReference type="PROSITE" id="PS50066">
    <property type="entry name" value="MADS_BOX_2"/>
    <property type="match status" value="1"/>
</dbReference>
<name>A0A5C7H866_9ROSI</name>
<evidence type="ECO:0000256" key="3">
    <source>
        <dbReference type="ARBA" id="ARBA00023125"/>
    </source>
</evidence>
<sequence length="176" mass="19654">MGRKKIEMNLVKDKASRQVTFSKRRNGLFKKANELVTLCAAEVAIIAFSPGGKPFSFGHPSMEDVSERFLNADSMPKPPGDDPKQEGGMQELNQELTEVLKQLEIEKKRGKELDKALADQSTCIFKKPITQLNKDELMNLKTALEKLHEDVKSHLSEIEASASLLLLNKATEKSDN</sequence>
<dbReference type="GO" id="GO:0005634">
    <property type="term" value="C:nucleus"/>
    <property type="evidence" value="ECO:0007669"/>
    <property type="project" value="UniProtKB-SubCell"/>
</dbReference>
<dbReference type="AlphaFoldDB" id="A0A5C7H866"/>
<evidence type="ECO:0000256" key="2">
    <source>
        <dbReference type="ARBA" id="ARBA00023015"/>
    </source>
</evidence>
<keyword evidence="2" id="KW-0805">Transcription regulation</keyword>
<keyword evidence="3" id="KW-0238">DNA-binding</keyword>
<keyword evidence="4" id="KW-0804">Transcription</keyword>
<comment type="subcellular location">
    <subcellularLocation>
        <location evidence="1">Nucleus</location>
    </subcellularLocation>
</comment>
<dbReference type="GO" id="GO:0000981">
    <property type="term" value="F:DNA-binding transcription factor activity, RNA polymerase II-specific"/>
    <property type="evidence" value="ECO:0007669"/>
    <property type="project" value="TreeGrafter"/>
</dbReference>